<keyword evidence="1" id="KW-0472">Membrane</keyword>
<dbReference type="Pfam" id="PF05707">
    <property type="entry name" value="Zot"/>
    <property type="match status" value="1"/>
</dbReference>
<comment type="caution">
    <text evidence="3">The sequence shown here is derived from an EMBL/GenBank/DDBJ whole genome shotgun (WGS) entry which is preliminary data.</text>
</comment>
<dbReference type="Proteomes" id="UP000282388">
    <property type="component" value="Unassembled WGS sequence"/>
</dbReference>
<reference evidence="3 4" key="1">
    <citation type="submission" date="2018-09" db="EMBL/GenBank/DDBJ databases">
        <title>The draft genome of Acinetobacter spp. strains.</title>
        <authorList>
            <person name="Qin J."/>
            <person name="Feng Y."/>
            <person name="Zong Z."/>
        </authorList>
    </citation>
    <scope>NUCLEOTIDE SEQUENCE [LARGE SCALE GENOMIC DNA]</scope>
    <source>
        <strain evidence="3 4">WCHAc060012</strain>
    </source>
</reference>
<proteinExistence type="predicted"/>
<keyword evidence="4" id="KW-1185">Reference proteome</keyword>
<evidence type="ECO:0000259" key="2">
    <source>
        <dbReference type="Pfam" id="PF05707"/>
    </source>
</evidence>
<feature type="transmembrane region" description="Helical" evidence="1">
    <location>
        <begin position="193"/>
        <end position="215"/>
    </location>
</feature>
<dbReference type="InterPro" id="IPR008900">
    <property type="entry name" value="Zot_N"/>
</dbReference>
<evidence type="ECO:0000313" key="4">
    <source>
        <dbReference type="Proteomes" id="UP000282388"/>
    </source>
</evidence>
<gene>
    <name evidence="3" type="ORF">D7V32_16705</name>
</gene>
<dbReference type="Gene3D" id="3.40.50.300">
    <property type="entry name" value="P-loop containing nucleotide triphosphate hydrolases"/>
    <property type="match status" value="1"/>
</dbReference>
<protein>
    <recommendedName>
        <fullName evidence="2">Zona occludens toxin N-terminal domain-containing protein</fullName>
    </recommendedName>
</protein>
<evidence type="ECO:0000313" key="3">
    <source>
        <dbReference type="EMBL" id="RKG29056.1"/>
    </source>
</evidence>
<keyword evidence="1" id="KW-1133">Transmembrane helix</keyword>
<feature type="domain" description="Zona occludens toxin N-terminal" evidence="2">
    <location>
        <begin position="54"/>
        <end position="180"/>
    </location>
</feature>
<keyword evidence="1" id="KW-0812">Transmembrane</keyword>
<evidence type="ECO:0000256" key="1">
    <source>
        <dbReference type="SAM" id="Phobius"/>
    </source>
</evidence>
<accession>A0A3A8E632</accession>
<dbReference type="RefSeq" id="WP_120403898.1">
    <property type="nucleotide sequence ID" value="NZ_RAXV01000069.1"/>
</dbReference>
<dbReference type="OrthoDB" id="8809170at2"/>
<organism evidence="3 4">
    <name type="scientific">Acinetobacter tianfuensis</name>
    <dbReference type="NCBI Taxonomy" id="2419603"/>
    <lineage>
        <taxon>Bacteria</taxon>
        <taxon>Pseudomonadati</taxon>
        <taxon>Pseudomonadota</taxon>
        <taxon>Gammaproteobacteria</taxon>
        <taxon>Moraxellales</taxon>
        <taxon>Moraxellaceae</taxon>
        <taxon>Acinetobacter</taxon>
    </lineage>
</organism>
<dbReference type="EMBL" id="RAXV01000069">
    <property type="protein sequence ID" value="RKG29056.1"/>
    <property type="molecule type" value="Genomic_DNA"/>
</dbReference>
<dbReference type="InterPro" id="IPR027417">
    <property type="entry name" value="P-loop_NTPase"/>
</dbReference>
<dbReference type="AlphaFoldDB" id="A0A3A8E632"/>
<name>A0A3A8E632_9GAMM</name>
<sequence>MSKSVGGIFRLTSGSIGAGKSYINVKNADDEHKKGRYKKIYSNIRAHAELTDYVTQLPDDWRECEEYSLIIIDEVQFNEKFSRHFSSRRDQEIVDVTMIRHKHCDLWLITPNTKLLNPDIRVLVNEHWVLEINGSKTAKAYKFHEAQTSVTKSSKQKAFDEETFEIKEPYQSMYKSTEDGEASGRAHHFNVKLAGFILGMIVICLCIAFLAMYLINKSSNDVNKLDQHEKQAAAVQVEKNQSKLDQVGISNPDIECRKGINVEKPECVEYFNNLTKNNASVGESKPSDFDYDPSKPYELESIQSSVKYEVTAKPVFSGCMKRNGHYYAYTQQGTLLNVSQRDCRDLIENNDRPFNYFAKDVPVQQPPVENTSDGSAAYKQALIDNLAKIEAEKQLNAQNAQLKVEHLDLNHVQTKYLDSAERF</sequence>